<keyword evidence="2" id="KW-1185">Reference proteome</keyword>
<proteinExistence type="predicted"/>
<dbReference type="RefSeq" id="WP_203900273.1">
    <property type="nucleotide sequence ID" value="NZ_BOPF01000012.1"/>
</dbReference>
<dbReference type="EMBL" id="BOPF01000012">
    <property type="protein sequence ID" value="GIJ46756.1"/>
    <property type="molecule type" value="Genomic_DNA"/>
</dbReference>
<evidence type="ECO:0000313" key="2">
    <source>
        <dbReference type="Proteomes" id="UP000619260"/>
    </source>
</evidence>
<dbReference type="AlphaFoldDB" id="A0A8J3YKB4"/>
<evidence type="ECO:0000313" key="1">
    <source>
        <dbReference type="EMBL" id="GIJ46756.1"/>
    </source>
</evidence>
<organism evidence="1 2">
    <name type="scientific">Virgisporangium aliadipatigenens</name>
    <dbReference type="NCBI Taxonomy" id="741659"/>
    <lineage>
        <taxon>Bacteria</taxon>
        <taxon>Bacillati</taxon>
        <taxon>Actinomycetota</taxon>
        <taxon>Actinomycetes</taxon>
        <taxon>Micromonosporales</taxon>
        <taxon>Micromonosporaceae</taxon>
        <taxon>Virgisporangium</taxon>
    </lineage>
</organism>
<sequence length="240" mass="24469">MTAAPVRPAWTVLGIPVTVGPAPERIPAAVHSGPLCRAWADGYRFHLPTVGLFSVERHDGAVALTGDAATGKSAVAGALGVRGHAVLADGALPIAHTTTGPVAEPADDGVQLWPDIARRLGLGGGAVIRPRLAKRRHRFAAAPAAPLGAVVVLRHGGGARDPVARPMNGPAAVRALAHLTAGRPLVPAFGATAAHFAWCTRLAAAVPVLELRRDPLRDDLTALADAVASTVPGMSTVEGR</sequence>
<accession>A0A8J3YKB4</accession>
<gene>
    <name evidence="1" type="ORF">Val02_36420</name>
</gene>
<name>A0A8J3YKB4_9ACTN</name>
<evidence type="ECO:0008006" key="3">
    <source>
        <dbReference type="Google" id="ProtNLM"/>
    </source>
</evidence>
<comment type="caution">
    <text evidence="1">The sequence shown here is derived from an EMBL/GenBank/DDBJ whole genome shotgun (WGS) entry which is preliminary data.</text>
</comment>
<protein>
    <recommendedName>
        <fullName evidence="3">Serine kinase</fullName>
    </recommendedName>
</protein>
<dbReference type="Proteomes" id="UP000619260">
    <property type="component" value="Unassembled WGS sequence"/>
</dbReference>
<reference evidence="1" key="1">
    <citation type="submission" date="2021-01" db="EMBL/GenBank/DDBJ databases">
        <title>Whole genome shotgun sequence of Virgisporangium aliadipatigenens NBRC 105644.</title>
        <authorList>
            <person name="Komaki H."/>
            <person name="Tamura T."/>
        </authorList>
    </citation>
    <scope>NUCLEOTIDE SEQUENCE</scope>
    <source>
        <strain evidence="1">NBRC 105644</strain>
    </source>
</reference>